<dbReference type="EMBL" id="BX571861">
    <property type="protein sequence ID" value="CAE13046.1"/>
    <property type="molecule type" value="Genomic_DNA"/>
</dbReference>
<dbReference type="AlphaFoldDB" id="Q7N8H3"/>
<dbReference type="Proteomes" id="UP000002514">
    <property type="component" value="Chromosome"/>
</dbReference>
<reference evidence="2" key="1">
    <citation type="journal article" date="2003" name="Nat. Biotechnol.">
        <title>The genome sequence of the entomopathogenic bacterium Photorhabdus luminescens.</title>
        <authorList>
            <person name="Duchaud E."/>
            <person name="Rusniok C."/>
            <person name="Frangeul L."/>
            <person name="Buchrieser C."/>
            <person name="Givaudan A."/>
            <person name="Taourit S."/>
            <person name="Bocs S."/>
            <person name="Boursaux-Eude C."/>
            <person name="Chandler M."/>
            <person name="Charles J.-F."/>
            <person name="Dassa E."/>
            <person name="Derose R."/>
            <person name="Derzelle S."/>
            <person name="Freyssinet G."/>
            <person name="Gaudriault S."/>
            <person name="Medigue C."/>
            <person name="Lanois A."/>
            <person name="Powell K."/>
            <person name="Siguier P."/>
            <person name="Vincent R."/>
            <person name="Wingate V."/>
            <person name="Zouine M."/>
            <person name="Glaser P."/>
            <person name="Boemare N."/>
            <person name="Danchin A."/>
            <person name="Kunst F."/>
        </authorList>
    </citation>
    <scope>NUCLEOTIDE SEQUENCE [LARGE SCALE GENOMIC DNA]</scope>
    <source>
        <strain evidence="2">DSM 15139 / CIP 105565 / TT01</strain>
    </source>
</reference>
<name>Q7N8H3_PHOLL</name>
<accession>Q7N8H3</accession>
<organism evidence="1 2">
    <name type="scientific">Photorhabdus laumondii subsp. laumondii (strain DSM 15139 / CIP 105565 / TT01)</name>
    <name type="common">Photorhabdus luminescens subsp. laumondii</name>
    <dbReference type="NCBI Taxonomy" id="243265"/>
    <lineage>
        <taxon>Bacteria</taxon>
        <taxon>Pseudomonadati</taxon>
        <taxon>Pseudomonadota</taxon>
        <taxon>Gammaproteobacteria</taxon>
        <taxon>Enterobacterales</taxon>
        <taxon>Morganellaceae</taxon>
        <taxon>Photorhabdus</taxon>
    </lineage>
</organism>
<sequence>MGINRTKMTLIIGFLGVPYLYGDKPDSNSDVVGSNWCVPCAHGVNRTDTVVFWVWKRVPCINGDKPNS</sequence>
<protein>
    <submittedName>
        <fullName evidence="1">Photorhabdus luminescens subsp. laumondii TTO1 complete genome segment 3/17</fullName>
    </submittedName>
</protein>
<dbReference type="HOGENOM" id="CLU_2790353_0_0_6"/>
<keyword evidence="2" id="KW-1185">Reference proteome</keyword>
<dbReference type="KEGG" id="plu:plu0751"/>
<evidence type="ECO:0000313" key="2">
    <source>
        <dbReference type="Proteomes" id="UP000002514"/>
    </source>
</evidence>
<evidence type="ECO:0000313" key="1">
    <source>
        <dbReference type="EMBL" id="CAE13046.1"/>
    </source>
</evidence>
<gene>
    <name evidence="1" type="ordered locus">plu0751</name>
</gene>
<proteinExistence type="predicted"/>